<dbReference type="RefSeq" id="WP_080801455.1">
    <property type="nucleotide sequence ID" value="NZ_LT828542.1"/>
</dbReference>
<protein>
    <recommendedName>
        <fullName evidence="6">DUF418 domain-containing protein</fullName>
    </recommendedName>
</protein>
<feature type="transmembrane region" description="Helical" evidence="1">
    <location>
        <begin position="34"/>
        <end position="54"/>
    </location>
</feature>
<feature type="transmembrane region" description="Helical" evidence="1">
    <location>
        <begin position="74"/>
        <end position="93"/>
    </location>
</feature>
<dbReference type="PANTHER" id="PTHR30590">
    <property type="entry name" value="INNER MEMBRANE PROTEIN"/>
    <property type="match status" value="1"/>
</dbReference>
<feature type="transmembrane region" description="Helical" evidence="1">
    <location>
        <begin position="356"/>
        <end position="378"/>
    </location>
</feature>
<accession>A0A1W1HHY4</accession>
<keyword evidence="5" id="KW-1185">Reference proteome</keyword>
<feature type="domain" description="Heparan-alpha-glucosaminide N-acetyltransferase catalytic" evidence="3">
    <location>
        <begin position="28"/>
        <end position="236"/>
    </location>
</feature>
<dbReference type="Pfam" id="PF07786">
    <property type="entry name" value="HGSNAT_cat"/>
    <property type="match status" value="1"/>
</dbReference>
<evidence type="ECO:0000259" key="2">
    <source>
        <dbReference type="Pfam" id="PF04235"/>
    </source>
</evidence>
<dbReference type="AlphaFoldDB" id="A0A1W1HHY4"/>
<feature type="transmembrane region" description="Helical" evidence="1">
    <location>
        <begin position="201"/>
        <end position="230"/>
    </location>
</feature>
<feature type="transmembrane region" description="Helical" evidence="1">
    <location>
        <begin position="242"/>
        <end position="258"/>
    </location>
</feature>
<feature type="transmembrane region" description="Helical" evidence="1">
    <location>
        <begin position="163"/>
        <end position="181"/>
    </location>
</feature>
<dbReference type="Pfam" id="PF04235">
    <property type="entry name" value="DUF418"/>
    <property type="match status" value="1"/>
</dbReference>
<keyword evidence="1" id="KW-0812">Transmembrane</keyword>
<proteinExistence type="predicted"/>
<reference evidence="4 5" key="1">
    <citation type="submission" date="2017-03" db="EMBL/GenBank/DDBJ databases">
        <authorList>
            <person name="Afonso C.L."/>
            <person name="Miller P.J."/>
            <person name="Scott M.A."/>
            <person name="Spackman E."/>
            <person name="Goraichik I."/>
            <person name="Dimitrov K.M."/>
            <person name="Suarez D.L."/>
            <person name="Swayne D.E."/>
        </authorList>
    </citation>
    <scope>NUCLEOTIDE SEQUENCE [LARGE SCALE GENOMIC DNA]</scope>
    <source>
        <strain evidence="4">PRJEB14757</strain>
    </source>
</reference>
<dbReference type="Proteomes" id="UP000191931">
    <property type="component" value="Unassembled WGS sequence"/>
</dbReference>
<keyword evidence="1" id="KW-0472">Membrane</keyword>
<organism evidence="4 5">
    <name type="scientific">Desulfamplus magnetovallimortis</name>
    <dbReference type="NCBI Taxonomy" id="1246637"/>
    <lineage>
        <taxon>Bacteria</taxon>
        <taxon>Pseudomonadati</taxon>
        <taxon>Thermodesulfobacteriota</taxon>
        <taxon>Desulfobacteria</taxon>
        <taxon>Desulfobacterales</taxon>
        <taxon>Desulfobacteraceae</taxon>
        <taxon>Desulfamplus</taxon>
    </lineage>
</organism>
<dbReference type="OrthoDB" id="9807744at2"/>
<evidence type="ECO:0000256" key="1">
    <source>
        <dbReference type="SAM" id="Phobius"/>
    </source>
</evidence>
<dbReference type="InterPro" id="IPR052529">
    <property type="entry name" value="Bact_Transport_Assoc"/>
</dbReference>
<dbReference type="EMBL" id="FWEV01000298">
    <property type="protein sequence ID" value="SLM32056.1"/>
    <property type="molecule type" value="Genomic_DNA"/>
</dbReference>
<dbReference type="InterPro" id="IPR007349">
    <property type="entry name" value="DUF418"/>
</dbReference>
<name>A0A1W1HHY4_9BACT</name>
<evidence type="ECO:0000313" key="4">
    <source>
        <dbReference type="EMBL" id="SLM32056.1"/>
    </source>
</evidence>
<dbReference type="PANTHER" id="PTHR30590:SF3">
    <property type="entry name" value="HYPOTHETICAL MEMBRANE SPANNING PROTEIN"/>
    <property type="match status" value="1"/>
</dbReference>
<feature type="transmembrane region" description="Helical" evidence="1">
    <location>
        <begin position="270"/>
        <end position="291"/>
    </location>
</feature>
<feature type="transmembrane region" description="Helical" evidence="1">
    <location>
        <begin position="330"/>
        <end position="350"/>
    </location>
</feature>
<sequence>MPDNLNMETLCNNVIHIPEQCIPNTKKRIKGYDLARSVALLGMIIINFKCSLSQFPSDIPWLYNLIEKCEGRAAALFVMLAGTGISLLTRKALQNSINGEEAKPLDSNREELIHFFRRLLLKRGVFLFLSGAALSALWPWDILHFYGIYLTIAAFIFHRSDRFLAGSVIISILIFAAYLIIEPDESWMEMLVEGYDTPWYMEIFTAFTLFHGMYPVFPWITFLLAGMYIGRRYVSGKGFSEWLFIVGISLTIVSEFIFKDLEAVMTPPSILFLFSAGGCAMSIIAVCLYIMNRVESVSTKVKPSFVRQSWIRQPWVRQSWVKPFTDAGKMILTIYVAHILLGINIMLLSGLDELSIVIHITGAVLFYLLSLAFASLWFKYYTNGPLEWVMRKFSGITANKELYGVQLQHSP</sequence>
<gene>
    <name evidence="4" type="ORF">MTBBW1_550006</name>
</gene>
<dbReference type="InterPro" id="IPR012429">
    <property type="entry name" value="HGSNAT_cat"/>
</dbReference>
<evidence type="ECO:0000259" key="3">
    <source>
        <dbReference type="Pfam" id="PF07786"/>
    </source>
</evidence>
<feature type="transmembrane region" description="Helical" evidence="1">
    <location>
        <begin position="119"/>
        <end position="136"/>
    </location>
</feature>
<evidence type="ECO:0000313" key="5">
    <source>
        <dbReference type="Proteomes" id="UP000191931"/>
    </source>
</evidence>
<keyword evidence="1" id="KW-1133">Transmembrane helix</keyword>
<evidence type="ECO:0008006" key="6">
    <source>
        <dbReference type="Google" id="ProtNLM"/>
    </source>
</evidence>
<feature type="domain" description="DUF418" evidence="2">
    <location>
        <begin position="316"/>
        <end position="394"/>
    </location>
</feature>
<feature type="transmembrane region" description="Helical" evidence="1">
    <location>
        <begin position="142"/>
        <end position="158"/>
    </location>
</feature>